<reference evidence="1 2" key="1">
    <citation type="journal article" date="2024" name="BMC Biol.">
        <title>Comparative genomics of Ascetosporea gives new insight into the evolutionary basis for animal parasitism in Rhizaria.</title>
        <authorList>
            <person name="Hiltunen Thoren M."/>
            <person name="Onut-Brannstrom I."/>
            <person name="Alfjorden A."/>
            <person name="Peckova H."/>
            <person name="Swords F."/>
            <person name="Hooper C."/>
            <person name="Holzer A.S."/>
            <person name="Bass D."/>
            <person name="Burki F."/>
        </authorList>
    </citation>
    <scope>NUCLEOTIDE SEQUENCE [LARGE SCALE GENOMIC DNA]</scope>
    <source>
        <strain evidence="1">20-A016</strain>
    </source>
</reference>
<dbReference type="EMBL" id="JBDODL010003350">
    <property type="protein sequence ID" value="MES1922659.1"/>
    <property type="molecule type" value="Genomic_DNA"/>
</dbReference>
<dbReference type="Proteomes" id="UP001439008">
    <property type="component" value="Unassembled WGS sequence"/>
</dbReference>
<gene>
    <name evidence="1" type="ORF">MHBO_004177</name>
</gene>
<organism evidence="1 2">
    <name type="scientific">Bonamia ostreae</name>
    <dbReference type="NCBI Taxonomy" id="126728"/>
    <lineage>
        <taxon>Eukaryota</taxon>
        <taxon>Sar</taxon>
        <taxon>Rhizaria</taxon>
        <taxon>Endomyxa</taxon>
        <taxon>Ascetosporea</taxon>
        <taxon>Haplosporida</taxon>
        <taxon>Bonamia</taxon>
    </lineage>
</organism>
<proteinExistence type="predicted"/>
<keyword evidence="2" id="KW-1185">Reference proteome</keyword>
<evidence type="ECO:0000313" key="1">
    <source>
        <dbReference type="EMBL" id="MES1922659.1"/>
    </source>
</evidence>
<sequence length="58" mass="6584">MVEVALRRLVLLLEENDSQHVNVNRILECVKATDNEKIAAKVFTHAANCMQTAKDNFK</sequence>
<name>A0ABV2ASV3_9EUKA</name>
<feature type="non-terminal residue" evidence="1">
    <location>
        <position position="58"/>
    </location>
</feature>
<protein>
    <submittedName>
        <fullName evidence="1">Uncharacterized protein</fullName>
    </submittedName>
</protein>
<evidence type="ECO:0000313" key="2">
    <source>
        <dbReference type="Proteomes" id="UP001439008"/>
    </source>
</evidence>
<comment type="caution">
    <text evidence="1">The sequence shown here is derived from an EMBL/GenBank/DDBJ whole genome shotgun (WGS) entry which is preliminary data.</text>
</comment>
<accession>A0ABV2ASV3</accession>